<dbReference type="AlphaFoldDB" id="A0A3E1NXQ1"/>
<dbReference type="Pfam" id="PF05402">
    <property type="entry name" value="PqqD"/>
    <property type="match status" value="1"/>
</dbReference>
<dbReference type="Proteomes" id="UP000261174">
    <property type="component" value="Unassembled WGS sequence"/>
</dbReference>
<sequence length="91" mass="10508">MTQHDIVHRNEKQFMISNLGNEIVLMDIQQGHYINVNPVGSVIWNKLAVPIMVKDLIHSLVEEYGVSTAQCEDDTLKFLQKLQQHHMLNVQ</sequence>
<proteinExistence type="predicted"/>
<organism evidence="1 2">
    <name type="scientific">Chitinophaga silvisoli</name>
    <dbReference type="NCBI Taxonomy" id="2291814"/>
    <lineage>
        <taxon>Bacteria</taxon>
        <taxon>Pseudomonadati</taxon>
        <taxon>Bacteroidota</taxon>
        <taxon>Chitinophagia</taxon>
        <taxon>Chitinophagales</taxon>
        <taxon>Chitinophagaceae</taxon>
        <taxon>Chitinophaga</taxon>
    </lineage>
</organism>
<reference evidence="1 2" key="1">
    <citation type="submission" date="2018-08" db="EMBL/GenBank/DDBJ databases">
        <title>Chitinophaga sp. K20C18050901, a novel bacterium isolated from forest soil.</title>
        <authorList>
            <person name="Wang C."/>
        </authorList>
    </citation>
    <scope>NUCLEOTIDE SEQUENCE [LARGE SCALE GENOMIC DNA]</scope>
    <source>
        <strain evidence="1 2">K20C18050901</strain>
    </source>
</reference>
<accession>A0A3E1NXQ1</accession>
<dbReference type="OrthoDB" id="1495225at2"/>
<keyword evidence="2" id="KW-1185">Reference proteome</keyword>
<evidence type="ECO:0000313" key="2">
    <source>
        <dbReference type="Proteomes" id="UP000261174"/>
    </source>
</evidence>
<evidence type="ECO:0000313" key="1">
    <source>
        <dbReference type="EMBL" id="RFM32528.1"/>
    </source>
</evidence>
<dbReference type="Gene3D" id="1.10.10.1150">
    <property type="entry name" value="Coenzyme PQQ synthesis protein D (PqqD)"/>
    <property type="match status" value="1"/>
</dbReference>
<dbReference type="EMBL" id="QTJV01000009">
    <property type="protein sequence ID" value="RFM32528.1"/>
    <property type="molecule type" value="Genomic_DNA"/>
</dbReference>
<dbReference type="InterPro" id="IPR008792">
    <property type="entry name" value="PQQD"/>
</dbReference>
<dbReference type="InterPro" id="IPR041881">
    <property type="entry name" value="PqqD_sf"/>
</dbReference>
<protein>
    <submittedName>
        <fullName evidence="1">PqqD family protein</fullName>
    </submittedName>
</protein>
<comment type="caution">
    <text evidence="1">The sequence shown here is derived from an EMBL/GenBank/DDBJ whole genome shotgun (WGS) entry which is preliminary data.</text>
</comment>
<gene>
    <name evidence="1" type="ORF">DXN04_22860</name>
</gene>
<dbReference type="RefSeq" id="WP_116855721.1">
    <property type="nucleotide sequence ID" value="NZ_QTJV01000009.1"/>
</dbReference>
<name>A0A3E1NXQ1_9BACT</name>